<dbReference type="InterPro" id="IPR003593">
    <property type="entry name" value="AAA+_ATPase"/>
</dbReference>
<evidence type="ECO:0000313" key="2">
    <source>
        <dbReference type="EMBL" id="BAY15013.1"/>
    </source>
</evidence>
<feature type="domain" description="AAA+ ATPase" evidence="1">
    <location>
        <begin position="39"/>
        <end position="186"/>
    </location>
</feature>
<organism evidence="2 5">
    <name type="scientific">Anabaenopsis circularis NIES-21</name>
    <dbReference type="NCBI Taxonomy" id="1085406"/>
    <lineage>
        <taxon>Bacteria</taxon>
        <taxon>Bacillati</taxon>
        <taxon>Cyanobacteriota</taxon>
        <taxon>Cyanophyceae</taxon>
        <taxon>Nostocales</taxon>
        <taxon>Nodulariaceae</taxon>
        <taxon>Anabaenopsis</taxon>
    </lineage>
</organism>
<dbReference type="SMART" id="SM00382">
    <property type="entry name" value="AAA"/>
    <property type="match status" value="1"/>
</dbReference>
<dbReference type="AlphaFoldDB" id="A0A1Z4GBV2"/>
<reference evidence="2 5" key="1">
    <citation type="submission" date="2017-06" db="EMBL/GenBank/DDBJ databases">
        <title>Genome sequencing of cyanobaciteial culture collection at National Institute for Environmental Studies (NIES).</title>
        <authorList>
            <person name="Hirose Y."/>
            <person name="Shimura Y."/>
            <person name="Fujisawa T."/>
            <person name="Nakamura Y."/>
            <person name="Kawachi M."/>
        </authorList>
    </citation>
    <scope>NUCLEOTIDE SEQUENCE [LARGE SCALE GENOMIC DNA]</scope>
    <source>
        <strain evidence="2 5">NIES-21</strain>
        <plasmid evidence="4">plasmid2</plasmid>
        <plasmid evidence="5">Plasmid2 dna</plasmid>
    </source>
</reference>
<dbReference type="Pfam" id="PF13401">
    <property type="entry name" value="AAA_22"/>
    <property type="match status" value="1"/>
</dbReference>
<keyword evidence="4" id="KW-0614">Plasmid</keyword>
<dbReference type="InterPro" id="IPR049945">
    <property type="entry name" value="AAA_22"/>
</dbReference>
<evidence type="ECO:0000313" key="3">
    <source>
        <dbReference type="EMBL" id="BAY15074.1"/>
    </source>
</evidence>
<keyword evidence="5" id="KW-1185">Reference proteome</keyword>
<dbReference type="EMBL" id="AP018174">
    <property type="protein sequence ID" value="BAY15074.1"/>
    <property type="molecule type" value="Genomic_DNA"/>
</dbReference>
<dbReference type="OrthoDB" id="9783370at2"/>
<dbReference type="CDD" id="cd00009">
    <property type="entry name" value="AAA"/>
    <property type="match status" value="1"/>
</dbReference>
<dbReference type="GO" id="GO:0016887">
    <property type="term" value="F:ATP hydrolysis activity"/>
    <property type="evidence" value="ECO:0007669"/>
    <property type="project" value="InterPro"/>
</dbReference>
<gene>
    <name evidence="2" type="ORF">NIES21_07990</name>
    <name evidence="3" type="ORF">NIES21_08880</name>
    <name evidence="4" type="ORF">NIES21_58800</name>
</gene>
<dbReference type="PANTHER" id="PTHR35894:SF1">
    <property type="entry name" value="PHOSPHORIBULOKINASE _ URIDINE KINASE FAMILY"/>
    <property type="match status" value="1"/>
</dbReference>
<dbReference type="Proteomes" id="UP000218287">
    <property type="component" value="Chromosome"/>
</dbReference>
<dbReference type="EMBL" id="AP018176">
    <property type="protein sequence ID" value="BAY20010.1"/>
    <property type="molecule type" value="Genomic_DNA"/>
</dbReference>
<dbReference type="Gene3D" id="3.40.50.300">
    <property type="entry name" value="P-loop containing nucleotide triphosphate hydrolases"/>
    <property type="match status" value="1"/>
</dbReference>
<dbReference type="PANTHER" id="PTHR35894">
    <property type="entry name" value="GENERAL SECRETION PATHWAY PROTEIN A-RELATED"/>
    <property type="match status" value="1"/>
</dbReference>
<dbReference type="EMBL" id="AP018174">
    <property type="protein sequence ID" value="BAY15013.1"/>
    <property type="molecule type" value="Genomic_DNA"/>
</dbReference>
<sequence>MQSEVMSFYNLKRTFDYVGYFETEYQTQLFKELKILIRSGRLIAISGIVGCGKTTTLQRLQSELATEKEIIISRSFVVDREKVNSNTLMTALFSDLTTDKDHKLPSQPEQRERKLASLIQKSRKPVALFVDEAHDLSPKTLVGLKKLIEMARFNNGTLSVVLAGHPKLKNDLRRPSLEEIGARTDVFSLEGIKGQQKQYIHWLLSQCIEEPHVSEDLIEDEAVEILAAKLVTPLQIEHYLGLAFEEAYKIGQKPVTVGIIEAVLTAGINDLEPRLIRQGYNTKVLANLLNIRTAEVRSFLQGQLPTSRTQDLREQLLKSGIPL</sequence>
<name>A0A1Z4GBV2_9CYAN</name>
<dbReference type="InterPro" id="IPR027417">
    <property type="entry name" value="P-loop_NTPase"/>
</dbReference>
<proteinExistence type="predicted"/>
<dbReference type="Proteomes" id="UP000218287">
    <property type="component" value="Plasmid Plasmid2 dna"/>
</dbReference>
<protein>
    <recommendedName>
        <fullName evidence="1">AAA+ ATPase domain-containing protein</fullName>
    </recommendedName>
</protein>
<accession>A0A1Z4GBV2</accession>
<geneLocation type="plasmid" evidence="5">
    <name>Plasmid2 dna</name>
</geneLocation>
<dbReference type="InterPro" id="IPR052026">
    <property type="entry name" value="ExeA_AAA_ATPase_DNA-bind"/>
</dbReference>
<evidence type="ECO:0000313" key="4">
    <source>
        <dbReference type="EMBL" id="BAY20010.1"/>
    </source>
</evidence>
<dbReference type="SUPFAM" id="SSF52540">
    <property type="entry name" value="P-loop containing nucleoside triphosphate hydrolases"/>
    <property type="match status" value="1"/>
</dbReference>
<geneLocation type="plasmid" evidence="4">
    <name>plasmid2</name>
</geneLocation>
<evidence type="ECO:0000259" key="1">
    <source>
        <dbReference type="SMART" id="SM00382"/>
    </source>
</evidence>
<evidence type="ECO:0000313" key="5">
    <source>
        <dbReference type="Proteomes" id="UP000218287"/>
    </source>
</evidence>